<reference evidence="6 7" key="1">
    <citation type="journal article" date="2013" name="Genome Announc.">
        <title>Draft genome sequence of an Actinobacterium, Brachybacterium muris strain UCD-AY4.</title>
        <authorList>
            <person name="Lo J.R."/>
            <person name="Lang J.M."/>
            <person name="Darling A.E."/>
            <person name="Eisen J.A."/>
            <person name="Coil D.A."/>
        </authorList>
    </citation>
    <scope>NUCLEOTIDE SEQUENCE [LARGE SCALE GENOMIC DNA]</scope>
    <source>
        <strain evidence="6 7">UCD-AY4</strain>
    </source>
</reference>
<dbReference type="InterPro" id="IPR028998">
    <property type="entry name" value="RimP_C"/>
</dbReference>
<dbReference type="RefSeq" id="WP_017822787.1">
    <property type="nucleotide sequence ID" value="NZ_AORC01000005.1"/>
</dbReference>
<dbReference type="CDD" id="cd01734">
    <property type="entry name" value="YlxS_C"/>
    <property type="match status" value="1"/>
</dbReference>
<evidence type="ECO:0000256" key="1">
    <source>
        <dbReference type="ARBA" id="ARBA00022490"/>
    </source>
</evidence>
<dbReference type="EMBL" id="AORC01000005">
    <property type="protein sequence ID" value="EYT50221.1"/>
    <property type="molecule type" value="Genomic_DNA"/>
</dbReference>
<gene>
    <name evidence="3" type="primary">rimP</name>
    <name evidence="6" type="ORF">D641_0105415</name>
</gene>
<dbReference type="GO" id="GO:0006412">
    <property type="term" value="P:translation"/>
    <property type="evidence" value="ECO:0007669"/>
    <property type="project" value="TreeGrafter"/>
</dbReference>
<dbReference type="GO" id="GO:0000028">
    <property type="term" value="P:ribosomal small subunit assembly"/>
    <property type="evidence" value="ECO:0007669"/>
    <property type="project" value="TreeGrafter"/>
</dbReference>
<evidence type="ECO:0000256" key="3">
    <source>
        <dbReference type="HAMAP-Rule" id="MF_01077"/>
    </source>
</evidence>
<keyword evidence="7" id="KW-1185">Reference proteome</keyword>
<name>A0A022KZW2_9MICO</name>
<dbReference type="Gene3D" id="3.30.300.70">
    <property type="entry name" value="RimP-like superfamily, N-terminal"/>
    <property type="match status" value="1"/>
</dbReference>
<evidence type="ECO:0000313" key="6">
    <source>
        <dbReference type="EMBL" id="EYT50221.1"/>
    </source>
</evidence>
<dbReference type="InterPro" id="IPR003728">
    <property type="entry name" value="Ribosome_maturation_RimP"/>
</dbReference>
<feature type="domain" description="Ribosome maturation factor RimP N-terminal" evidence="5">
    <location>
        <begin position="16"/>
        <end position="91"/>
    </location>
</feature>
<dbReference type="PANTHER" id="PTHR33867:SF1">
    <property type="entry name" value="RIBOSOME MATURATION FACTOR RIMP"/>
    <property type="match status" value="1"/>
</dbReference>
<dbReference type="InterPro" id="IPR028989">
    <property type="entry name" value="RimP_N"/>
</dbReference>
<dbReference type="SUPFAM" id="SSF75420">
    <property type="entry name" value="YhbC-like, N-terminal domain"/>
    <property type="match status" value="1"/>
</dbReference>
<comment type="similarity">
    <text evidence="3">Belongs to the RimP family.</text>
</comment>
<dbReference type="OrthoDB" id="9805006at2"/>
<comment type="subcellular location">
    <subcellularLocation>
        <location evidence="3">Cytoplasm</location>
    </subcellularLocation>
</comment>
<organism evidence="6 7">
    <name type="scientific">Brachybacterium muris UCD-AY4</name>
    <dbReference type="NCBI Taxonomy" id="1249481"/>
    <lineage>
        <taxon>Bacteria</taxon>
        <taxon>Bacillati</taxon>
        <taxon>Actinomycetota</taxon>
        <taxon>Actinomycetes</taxon>
        <taxon>Micrococcales</taxon>
        <taxon>Dermabacteraceae</taxon>
        <taxon>Brachybacterium</taxon>
    </lineage>
</organism>
<dbReference type="AlphaFoldDB" id="A0A022KZW2"/>
<keyword evidence="2 3" id="KW-0690">Ribosome biogenesis</keyword>
<dbReference type="InterPro" id="IPR035956">
    <property type="entry name" value="RimP_N_sf"/>
</dbReference>
<dbReference type="GO" id="GO:0005829">
    <property type="term" value="C:cytosol"/>
    <property type="evidence" value="ECO:0007669"/>
    <property type="project" value="TreeGrafter"/>
</dbReference>
<dbReference type="PANTHER" id="PTHR33867">
    <property type="entry name" value="RIBOSOME MATURATION FACTOR RIMP"/>
    <property type="match status" value="1"/>
</dbReference>
<dbReference type="HOGENOM" id="CLU_070525_3_0_11"/>
<dbReference type="Pfam" id="PF02576">
    <property type="entry name" value="RimP_N"/>
    <property type="match status" value="1"/>
</dbReference>
<dbReference type="STRING" id="1249481.D641_0105415"/>
<comment type="function">
    <text evidence="3">Required for maturation of 30S ribosomal subunits.</text>
</comment>
<feature type="region of interest" description="Disordered" evidence="4">
    <location>
        <begin position="174"/>
        <end position="202"/>
    </location>
</feature>
<evidence type="ECO:0000256" key="2">
    <source>
        <dbReference type="ARBA" id="ARBA00022517"/>
    </source>
</evidence>
<accession>A0A022KZW2</accession>
<feature type="compositionally biased region" description="Basic and acidic residues" evidence="4">
    <location>
        <begin position="134"/>
        <end position="143"/>
    </location>
</feature>
<keyword evidence="1 3" id="KW-0963">Cytoplasm</keyword>
<comment type="caution">
    <text evidence="6">The sequence shown here is derived from an EMBL/GenBank/DDBJ whole genome shotgun (WGS) entry which is preliminary data.</text>
</comment>
<evidence type="ECO:0000313" key="7">
    <source>
        <dbReference type="Proteomes" id="UP000019754"/>
    </source>
</evidence>
<sequence length="202" mass="21967">MSASEQHPELREVAGGILERFGLVLDDLVVRPRNGTTEVRLVVDLPEHRTGSADLDTVAEASSAISEQIDADDSLIGPGPSVLEVTTPGVDRPLTTARHFRRARGRLVLLRTVDGAEHRARVLAVDDDEMLRLRQEPGTDERGRPRRIPKGTPEQLSIPLTEVDSARVQIEFDPPADLEQLLADDTPADADGPEPDAAPKES</sequence>
<dbReference type="HAMAP" id="MF_01077">
    <property type="entry name" value="RimP"/>
    <property type="match status" value="1"/>
</dbReference>
<evidence type="ECO:0000259" key="5">
    <source>
        <dbReference type="Pfam" id="PF02576"/>
    </source>
</evidence>
<proteinExistence type="inferred from homology"/>
<protein>
    <recommendedName>
        <fullName evidence="3">Ribosome maturation factor RimP</fullName>
    </recommendedName>
</protein>
<dbReference type="Proteomes" id="UP000019754">
    <property type="component" value="Unassembled WGS sequence"/>
</dbReference>
<evidence type="ECO:0000256" key="4">
    <source>
        <dbReference type="SAM" id="MobiDB-lite"/>
    </source>
</evidence>
<feature type="region of interest" description="Disordered" evidence="4">
    <location>
        <begin position="134"/>
        <end position="162"/>
    </location>
</feature>